<dbReference type="Gene3D" id="1.10.10.10">
    <property type="entry name" value="Winged helix-like DNA-binding domain superfamily/Winged helix DNA-binding domain"/>
    <property type="match status" value="1"/>
</dbReference>
<keyword evidence="2" id="KW-0238">DNA-binding</keyword>
<organism evidence="5 6">
    <name type="scientific">Pedobacter petrophilus</name>
    <dbReference type="NCBI Taxonomy" id="1908241"/>
    <lineage>
        <taxon>Bacteria</taxon>
        <taxon>Pseudomonadati</taxon>
        <taxon>Bacteroidota</taxon>
        <taxon>Sphingobacteriia</taxon>
        <taxon>Sphingobacteriales</taxon>
        <taxon>Sphingobacteriaceae</taxon>
        <taxon>Pedobacter</taxon>
    </lineage>
</organism>
<reference evidence="5 6" key="1">
    <citation type="submission" date="2019-11" db="EMBL/GenBank/DDBJ databases">
        <title>Pedobacter petrophilus genome.</title>
        <authorList>
            <person name="Feldbauer M.J."/>
            <person name="Newman J.D."/>
        </authorList>
    </citation>
    <scope>NUCLEOTIDE SEQUENCE [LARGE SCALE GENOMIC DNA]</scope>
    <source>
        <strain evidence="5 6">LMG 29686</strain>
    </source>
</reference>
<dbReference type="PROSITE" id="PS51118">
    <property type="entry name" value="HTH_HXLR"/>
    <property type="match status" value="1"/>
</dbReference>
<evidence type="ECO:0000256" key="1">
    <source>
        <dbReference type="ARBA" id="ARBA00023015"/>
    </source>
</evidence>
<name>A0A7K0G4T5_9SPHI</name>
<accession>A0A7K0G4T5</accession>
<dbReference type="Pfam" id="PF01638">
    <property type="entry name" value="HxlR"/>
    <property type="match status" value="1"/>
</dbReference>
<dbReference type="PANTHER" id="PTHR33204:SF29">
    <property type="entry name" value="TRANSCRIPTIONAL REGULATOR"/>
    <property type="match status" value="1"/>
</dbReference>
<dbReference type="OrthoDB" id="8231503at2"/>
<keyword evidence="1" id="KW-0805">Transcription regulation</keyword>
<dbReference type="GO" id="GO:0003677">
    <property type="term" value="F:DNA binding"/>
    <property type="evidence" value="ECO:0007669"/>
    <property type="project" value="UniProtKB-KW"/>
</dbReference>
<evidence type="ECO:0000256" key="2">
    <source>
        <dbReference type="ARBA" id="ARBA00023125"/>
    </source>
</evidence>
<evidence type="ECO:0000313" key="5">
    <source>
        <dbReference type="EMBL" id="MRX78808.1"/>
    </source>
</evidence>
<evidence type="ECO:0000313" key="6">
    <source>
        <dbReference type="Proteomes" id="UP000487757"/>
    </source>
</evidence>
<keyword evidence="6" id="KW-1185">Reference proteome</keyword>
<dbReference type="RefSeq" id="WP_154283206.1">
    <property type="nucleotide sequence ID" value="NZ_JBHUJQ010000001.1"/>
</dbReference>
<dbReference type="PANTHER" id="PTHR33204">
    <property type="entry name" value="TRANSCRIPTIONAL REGULATOR, MARR FAMILY"/>
    <property type="match status" value="1"/>
</dbReference>
<dbReference type="InterPro" id="IPR036390">
    <property type="entry name" value="WH_DNA-bd_sf"/>
</dbReference>
<dbReference type="InterPro" id="IPR036388">
    <property type="entry name" value="WH-like_DNA-bd_sf"/>
</dbReference>
<dbReference type="InterPro" id="IPR002577">
    <property type="entry name" value="HTH_HxlR"/>
</dbReference>
<comment type="caution">
    <text evidence="5">The sequence shown here is derived from an EMBL/GenBank/DDBJ whole genome shotgun (WGS) entry which is preliminary data.</text>
</comment>
<gene>
    <name evidence="5" type="ORF">GJU39_22285</name>
</gene>
<sequence>MERKIPKEIDCGMGMIMDIIGGKWKPCLLFNIWKGHRRPSELQRLNPRASRRVLNQQLTELEDHGIISKTIYPILPPKVEYFLTDLGSSLIPLIQSMDNWGSQYLENPHQHPKINLLELPHAECKTMI</sequence>
<feature type="domain" description="HTH hxlR-type" evidence="4">
    <location>
        <begin position="11"/>
        <end position="109"/>
    </location>
</feature>
<evidence type="ECO:0000256" key="3">
    <source>
        <dbReference type="ARBA" id="ARBA00023163"/>
    </source>
</evidence>
<proteinExistence type="predicted"/>
<evidence type="ECO:0000259" key="4">
    <source>
        <dbReference type="PROSITE" id="PS51118"/>
    </source>
</evidence>
<dbReference type="AlphaFoldDB" id="A0A7K0G4T5"/>
<dbReference type="SUPFAM" id="SSF46785">
    <property type="entry name" value="Winged helix' DNA-binding domain"/>
    <property type="match status" value="1"/>
</dbReference>
<dbReference type="Proteomes" id="UP000487757">
    <property type="component" value="Unassembled WGS sequence"/>
</dbReference>
<keyword evidence="3" id="KW-0804">Transcription</keyword>
<dbReference type="EMBL" id="WKKH01000076">
    <property type="protein sequence ID" value="MRX78808.1"/>
    <property type="molecule type" value="Genomic_DNA"/>
</dbReference>
<protein>
    <submittedName>
        <fullName evidence="5">Transcriptional regulator</fullName>
    </submittedName>
</protein>